<evidence type="ECO:0000259" key="3">
    <source>
        <dbReference type="Pfam" id="PF00857"/>
    </source>
</evidence>
<evidence type="ECO:0000313" key="5">
    <source>
        <dbReference type="Proteomes" id="UP000483672"/>
    </source>
</evidence>
<dbReference type="Gene3D" id="3.40.50.850">
    <property type="entry name" value="Isochorismatase-like"/>
    <property type="match status" value="1"/>
</dbReference>
<dbReference type="InterPro" id="IPR000868">
    <property type="entry name" value="Isochorismatase-like_dom"/>
</dbReference>
<gene>
    <name evidence="4" type="ORF">TWF191_005854</name>
</gene>
<evidence type="ECO:0000256" key="1">
    <source>
        <dbReference type="ARBA" id="ARBA00006336"/>
    </source>
</evidence>
<dbReference type="InterPro" id="IPR050272">
    <property type="entry name" value="Isochorismatase-like_hydrls"/>
</dbReference>
<comment type="similarity">
    <text evidence="1">Belongs to the isochorismatase family.</text>
</comment>
<feature type="domain" description="Isochorismatase-like" evidence="3">
    <location>
        <begin position="14"/>
        <end position="175"/>
    </location>
</feature>
<evidence type="ECO:0000313" key="4">
    <source>
        <dbReference type="EMBL" id="KAF3225006.1"/>
    </source>
</evidence>
<name>A0A6G1M4X9_ORBOL</name>
<dbReference type="AlphaFoldDB" id="A0A6G1M4X9"/>
<dbReference type="PANTHER" id="PTHR43540:SF1">
    <property type="entry name" value="ISOCHORISMATASE HYDROLASE"/>
    <property type="match status" value="1"/>
</dbReference>
<evidence type="ECO:0000256" key="2">
    <source>
        <dbReference type="ARBA" id="ARBA00022801"/>
    </source>
</evidence>
<dbReference type="Proteomes" id="UP000483672">
    <property type="component" value="Unassembled WGS sequence"/>
</dbReference>
<dbReference type="PANTHER" id="PTHR43540">
    <property type="entry name" value="PEROXYUREIDOACRYLATE/UREIDOACRYLATE AMIDOHYDROLASE-RELATED"/>
    <property type="match status" value="1"/>
</dbReference>
<keyword evidence="2" id="KW-0378">Hydrolase</keyword>
<dbReference type="SUPFAM" id="SSF52499">
    <property type="entry name" value="Isochorismatase-like hydrolases"/>
    <property type="match status" value="1"/>
</dbReference>
<dbReference type="EMBL" id="WIPF01000030">
    <property type="protein sequence ID" value="KAF3225006.1"/>
    <property type="molecule type" value="Genomic_DNA"/>
</dbReference>
<dbReference type="Pfam" id="PF00857">
    <property type="entry name" value="Isochorismatase"/>
    <property type="match status" value="1"/>
</dbReference>
<sequence length="209" mass="23550">MLPNCSATFNKNYAILNLDWMTILMDVIKDTPEGQTYITNCSRWNDAVHAKSPRPITIFTTLFFSNKSQPELHKSDKAPFTKQINGYCLFESGSPEVQIDPRFLVDEHDIVLQKTRWYAGAGNALEQILRAKNVDAVIISGLSMSGAVVSTIYHLIDLDYKIYLISDNLIELPATETAKYLNFLLGNLLPKIHVEIISLEEALRALDES</sequence>
<accession>A0A6G1M4X9</accession>
<dbReference type="GO" id="GO:0016787">
    <property type="term" value="F:hydrolase activity"/>
    <property type="evidence" value="ECO:0007669"/>
    <property type="project" value="UniProtKB-KW"/>
</dbReference>
<comment type="caution">
    <text evidence="4">The sequence shown here is derived from an EMBL/GenBank/DDBJ whole genome shotgun (WGS) entry which is preliminary data.</text>
</comment>
<protein>
    <recommendedName>
        <fullName evidence="3">Isochorismatase-like domain-containing protein</fullName>
    </recommendedName>
</protein>
<proteinExistence type="inferred from homology"/>
<reference evidence="4 5" key="1">
    <citation type="submission" date="2019-06" db="EMBL/GenBank/DDBJ databases">
        <authorList>
            <person name="Palmer J.M."/>
        </authorList>
    </citation>
    <scope>NUCLEOTIDE SEQUENCE [LARGE SCALE GENOMIC DNA]</scope>
    <source>
        <strain evidence="4 5">TWF191</strain>
    </source>
</reference>
<organism evidence="4 5">
    <name type="scientific">Orbilia oligospora</name>
    <name type="common">Nematode-trapping fungus</name>
    <name type="synonym">Arthrobotrys oligospora</name>
    <dbReference type="NCBI Taxonomy" id="2813651"/>
    <lineage>
        <taxon>Eukaryota</taxon>
        <taxon>Fungi</taxon>
        <taxon>Dikarya</taxon>
        <taxon>Ascomycota</taxon>
        <taxon>Pezizomycotina</taxon>
        <taxon>Orbiliomycetes</taxon>
        <taxon>Orbiliales</taxon>
        <taxon>Orbiliaceae</taxon>
        <taxon>Orbilia</taxon>
    </lineage>
</organism>
<dbReference type="InterPro" id="IPR036380">
    <property type="entry name" value="Isochorismatase-like_sf"/>
</dbReference>